<keyword evidence="1" id="KW-0812">Transmembrane</keyword>
<organism evidence="2 3">
    <name type="scientific">Kouleothrix aurantiaca</name>
    <dbReference type="NCBI Taxonomy" id="186479"/>
    <lineage>
        <taxon>Bacteria</taxon>
        <taxon>Bacillati</taxon>
        <taxon>Chloroflexota</taxon>
        <taxon>Chloroflexia</taxon>
        <taxon>Chloroflexales</taxon>
        <taxon>Roseiflexineae</taxon>
        <taxon>Roseiflexaceae</taxon>
        <taxon>Kouleothrix</taxon>
    </lineage>
</organism>
<evidence type="ECO:0000313" key="2">
    <source>
        <dbReference type="EMBL" id="KPV53291.1"/>
    </source>
</evidence>
<gene>
    <name evidence="2" type="ORF">SE17_10510</name>
</gene>
<feature type="transmembrane region" description="Helical" evidence="1">
    <location>
        <begin position="33"/>
        <end position="49"/>
    </location>
</feature>
<protein>
    <submittedName>
        <fullName evidence="2">Uncharacterized protein</fullName>
    </submittedName>
</protein>
<evidence type="ECO:0000313" key="3">
    <source>
        <dbReference type="Proteomes" id="UP000050509"/>
    </source>
</evidence>
<reference evidence="2 3" key="1">
    <citation type="submission" date="2015-09" db="EMBL/GenBank/DDBJ databases">
        <title>Draft genome sequence of Kouleothrix aurantiaca JCM 19913.</title>
        <authorList>
            <person name="Hemp J."/>
        </authorList>
    </citation>
    <scope>NUCLEOTIDE SEQUENCE [LARGE SCALE GENOMIC DNA]</scope>
    <source>
        <strain evidence="2 3">COM-B</strain>
    </source>
</reference>
<keyword evidence="3" id="KW-1185">Reference proteome</keyword>
<sequence length="128" mass="13044">MLATLRNHHAVFYAALALGLCADYLFYERAAGISVPLFVALALALRGVLASQEGRAGARGNAVLAAAALFFAACLAWRASPTLTALNTLALLGLLLLSAVLYGNAAALWQPPAALLARLVGGVADAVG</sequence>
<dbReference type="EMBL" id="LJCR01000293">
    <property type="protein sequence ID" value="KPV53291.1"/>
    <property type="molecule type" value="Genomic_DNA"/>
</dbReference>
<evidence type="ECO:0000256" key="1">
    <source>
        <dbReference type="SAM" id="Phobius"/>
    </source>
</evidence>
<dbReference type="Proteomes" id="UP000050509">
    <property type="component" value="Unassembled WGS sequence"/>
</dbReference>
<keyword evidence="1" id="KW-1133">Transmembrane helix</keyword>
<accession>A0A0P9D658</accession>
<keyword evidence="1" id="KW-0472">Membrane</keyword>
<dbReference type="AlphaFoldDB" id="A0A0P9D658"/>
<name>A0A0P9D658_9CHLR</name>
<proteinExistence type="predicted"/>
<feature type="transmembrane region" description="Helical" evidence="1">
    <location>
        <begin position="61"/>
        <end position="79"/>
    </location>
</feature>
<feature type="non-terminal residue" evidence="2">
    <location>
        <position position="128"/>
    </location>
</feature>
<feature type="transmembrane region" description="Helical" evidence="1">
    <location>
        <begin position="85"/>
        <end position="109"/>
    </location>
</feature>
<feature type="transmembrane region" description="Helical" evidence="1">
    <location>
        <begin position="10"/>
        <end position="27"/>
    </location>
</feature>
<comment type="caution">
    <text evidence="2">The sequence shown here is derived from an EMBL/GenBank/DDBJ whole genome shotgun (WGS) entry which is preliminary data.</text>
</comment>